<dbReference type="PANTHER" id="PTHR46911:SF1">
    <property type="entry name" value="2-ISOPROPYLMALATE SYNTHASE"/>
    <property type="match status" value="1"/>
</dbReference>
<dbReference type="GO" id="GO:0005739">
    <property type="term" value="C:mitochondrion"/>
    <property type="evidence" value="ECO:0007669"/>
    <property type="project" value="TreeGrafter"/>
</dbReference>
<keyword evidence="4" id="KW-0808">Transferase</keyword>
<dbReference type="Gene3D" id="3.20.20.70">
    <property type="entry name" value="Aldolase class I"/>
    <property type="match status" value="1"/>
</dbReference>
<comment type="caution">
    <text evidence="6">The sequence shown here is derived from an EMBL/GenBank/DDBJ whole genome shotgun (WGS) entry which is preliminary data.</text>
</comment>
<dbReference type="PANTHER" id="PTHR46911">
    <property type="match status" value="1"/>
</dbReference>
<dbReference type="SUPFAM" id="SSF89000">
    <property type="entry name" value="post-HMGL domain-like"/>
    <property type="match status" value="1"/>
</dbReference>
<evidence type="ECO:0000256" key="4">
    <source>
        <dbReference type="ARBA" id="ARBA00022679"/>
    </source>
</evidence>
<dbReference type="InterPro" id="IPR002034">
    <property type="entry name" value="AIPM/Hcit_synth_CS"/>
</dbReference>
<dbReference type="SUPFAM" id="SSF51569">
    <property type="entry name" value="Aldolase"/>
    <property type="match status" value="1"/>
</dbReference>
<dbReference type="GO" id="GO:0009098">
    <property type="term" value="P:L-leucine biosynthetic process"/>
    <property type="evidence" value="ECO:0007669"/>
    <property type="project" value="TreeGrafter"/>
</dbReference>
<name>A0A8H7ISX9_9PLEO</name>
<evidence type="ECO:0000313" key="6">
    <source>
        <dbReference type="EMBL" id="KAF9690421.1"/>
    </source>
</evidence>
<dbReference type="AlphaFoldDB" id="A0A8H7ISX9"/>
<evidence type="ECO:0000256" key="2">
    <source>
        <dbReference type="ARBA" id="ARBA00009767"/>
    </source>
</evidence>
<evidence type="ECO:0000259" key="5">
    <source>
        <dbReference type="PROSITE" id="PS50991"/>
    </source>
</evidence>
<keyword evidence="7" id="KW-1185">Reference proteome</keyword>
<protein>
    <recommendedName>
        <fullName evidence="3">2-isopropylmalate synthase</fullName>
        <ecNumber evidence="3">2.3.3.13</ecNumber>
    </recommendedName>
</protein>
<organism evidence="6 7">
    <name type="scientific">Ascochyta lentis</name>
    <dbReference type="NCBI Taxonomy" id="205686"/>
    <lineage>
        <taxon>Eukaryota</taxon>
        <taxon>Fungi</taxon>
        <taxon>Dikarya</taxon>
        <taxon>Ascomycota</taxon>
        <taxon>Pezizomycotina</taxon>
        <taxon>Dothideomycetes</taxon>
        <taxon>Pleosporomycetidae</taxon>
        <taxon>Pleosporales</taxon>
        <taxon>Pleosporineae</taxon>
        <taxon>Didymellaceae</taxon>
        <taxon>Ascochyta</taxon>
    </lineage>
</organism>
<dbReference type="OrthoDB" id="418791at2759"/>
<comment type="similarity">
    <text evidence="2">Belongs to the alpha-IPM synthase/homocitrate synthase family. LeuA type 2 subfamily.</text>
</comment>
<accession>A0A8H7ISX9</accession>
<dbReference type="Pfam" id="PF00682">
    <property type="entry name" value="HMGL-like"/>
    <property type="match status" value="1"/>
</dbReference>
<dbReference type="InterPro" id="IPR036230">
    <property type="entry name" value="LeuA_allosteric_dom_sf"/>
</dbReference>
<dbReference type="EC" id="2.3.3.13" evidence="3"/>
<dbReference type="Proteomes" id="UP000651452">
    <property type="component" value="Unassembled WGS sequence"/>
</dbReference>
<dbReference type="InterPro" id="IPR000891">
    <property type="entry name" value="PYR_CT"/>
</dbReference>
<reference evidence="6" key="1">
    <citation type="submission" date="2018-12" db="EMBL/GenBank/DDBJ databases">
        <authorList>
            <person name="Syme R.A."/>
            <person name="Farfan-Caceres L."/>
            <person name="Lichtenzveig J."/>
        </authorList>
    </citation>
    <scope>NUCLEOTIDE SEQUENCE</scope>
    <source>
        <strain evidence="6">Al4</strain>
    </source>
</reference>
<proteinExistence type="inferred from homology"/>
<gene>
    <name evidence="6" type="ORF">EKO04_011559</name>
</gene>
<dbReference type="InterPro" id="IPR054692">
    <property type="entry name" value="LeuA-like_post-cat"/>
</dbReference>
<evidence type="ECO:0000313" key="7">
    <source>
        <dbReference type="Proteomes" id="UP000651452"/>
    </source>
</evidence>
<feature type="domain" description="Pyruvate carboxyltransferase" evidence="5">
    <location>
        <begin position="39"/>
        <end position="315"/>
    </location>
</feature>
<dbReference type="Gene3D" id="3.30.160.270">
    <property type="match status" value="1"/>
</dbReference>
<dbReference type="EMBL" id="RZGK01000024">
    <property type="protein sequence ID" value="KAF9690421.1"/>
    <property type="molecule type" value="Genomic_DNA"/>
</dbReference>
<comment type="catalytic activity">
    <reaction evidence="1">
        <text>3-methyl-2-oxobutanoate + acetyl-CoA + H2O = (2S)-2-isopropylmalate + CoA + H(+)</text>
        <dbReference type="Rhea" id="RHEA:21524"/>
        <dbReference type="ChEBI" id="CHEBI:1178"/>
        <dbReference type="ChEBI" id="CHEBI:11851"/>
        <dbReference type="ChEBI" id="CHEBI:15377"/>
        <dbReference type="ChEBI" id="CHEBI:15378"/>
        <dbReference type="ChEBI" id="CHEBI:57287"/>
        <dbReference type="ChEBI" id="CHEBI:57288"/>
        <dbReference type="EC" id="2.3.3.13"/>
    </reaction>
</comment>
<dbReference type="InterPro" id="IPR013785">
    <property type="entry name" value="Aldolase_TIM"/>
</dbReference>
<sequence length="600" mass="65211">MLRSCADGHDVSAKYANRLPARPSLPDRQWPSNTLTKAPACMAVDLRDGNQSLPNPMTFAQRVEMFKLLVEIGFKEIEVAFPCSCKTDYDFVRHLVETKGLVPDDVTLQVITPCREDAIETAIESLRGAKKGIVMTYMASSDNLREVMLRLSEDEWVARAKRVTSYARFLIAQDTSGTQWTYNFGFEDFANARPEAVLRCADVVINEWDPSIERPMILGVAASVEVSTPNVFADQIEFFLRNVSRRSDFRLTVHTHNDRGGAVATAELACLAGADRVEGCLFGNGERAGNMDTVVFGLNLLTSGVDPGLDFSNLNAIRKVYEDISKLPVHPRTPYSGDFYFRAFSGAHQDAITKGLKIRNAGSAGDVAGLPTWPAWRVPYLPCDPADVGRSLDCVVGINSQSGKGGVAWMLANGIGLDIPADLAHSFSKIVKAKSDRANRSIGMKELCSDFISAHYMDTLSGIVTIQHRSNGDTQFGTEPLLAILGKSDEKPEIVLAESLSLPVPSVTIQQQKLIGVSIPGRYAAYAKVKSEGWAEAVWGVGIGSGEKESAARAILSAFVAHGELVILSPADVSNASPRTEKETLQTSVRSVPQMLDVHS</sequence>
<dbReference type="Pfam" id="PF22615">
    <property type="entry name" value="IPMS_D2"/>
    <property type="match status" value="1"/>
</dbReference>
<dbReference type="NCBIfam" id="NF002991">
    <property type="entry name" value="PRK03739.1"/>
    <property type="match status" value="1"/>
</dbReference>
<dbReference type="PROSITE" id="PS00816">
    <property type="entry name" value="AIPM_HOMOCIT_SYNTH_2"/>
    <property type="match status" value="1"/>
</dbReference>
<evidence type="ECO:0000256" key="3">
    <source>
        <dbReference type="ARBA" id="ARBA00012973"/>
    </source>
</evidence>
<reference evidence="6" key="2">
    <citation type="submission" date="2020-09" db="EMBL/GenBank/DDBJ databases">
        <title>Reference genome assembly for Australian Ascochyta lentis isolate Al4.</title>
        <authorList>
            <person name="Lee R.C."/>
            <person name="Farfan-Caceres L.M."/>
            <person name="Debler J.W."/>
            <person name="Williams A.H."/>
            <person name="Henares B.M."/>
        </authorList>
    </citation>
    <scope>NUCLEOTIDE SEQUENCE</scope>
    <source>
        <strain evidence="6">Al4</strain>
    </source>
</reference>
<dbReference type="GO" id="GO:0003852">
    <property type="term" value="F:2-isopropylmalate synthase activity"/>
    <property type="evidence" value="ECO:0007669"/>
    <property type="project" value="UniProtKB-EC"/>
</dbReference>
<dbReference type="PROSITE" id="PS50991">
    <property type="entry name" value="PYR_CT"/>
    <property type="match status" value="1"/>
</dbReference>
<evidence type="ECO:0000256" key="1">
    <source>
        <dbReference type="ARBA" id="ARBA00000064"/>
    </source>
</evidence>